<evidence type="ECO:0000313" key="9">
    <source>
        <dbReference type="Proteomes" id="UP000799766"/>
    </source>
</evidence>
<dbReference type="Gene3D" id="3.40.50.720">
    <property type="entry name" value="NAD(P)-binding Rossmann-like Domain"/>
    <property type="match status" value="1"/>
</dbReference>
<dbReference type="FunFam" id="3.40.50.720:FF:000039">
    <property type="entry name" value="Alcohol dehydrogenase AdhP"/>
    <property type="match status" value="1"/>
</dbReference>
<evidence type="ECO:0000259" key="7">
    <source>
        <dbReference type="SMART" id="SM00829"/>
    </source>
</evidence>
<accession>A0A6A6PEL0</accession>
<proteinExistence type="inferred from homology"/>
<dbReference type="Proteomes" id="UP000799766">
    <property type="component" value="Unassembled WGS sequence"/>
</dbReference>
<keyword evidence="9" id="KW-1185">Reference proteome</keyword>
<dbReference type="OrthoDB" id="1560166at2759"/>
<dbReference type="InterPro" id="IPR020843">
    <property type="entry name" value="ER"/>
</dbReference>
<reference evidence="8" key="1">
    <citation type="journal article" date="2020" name="Stud. Mycol.">
        <title>101 Dothideomycetes genomes: a test case for predicting lifestyles and emergence of pathogens.</title>
        <authorList>
            <person name="Haridas S."/>
            <person name="Albert R."/>
            <person name="Binder M."/>
            <person name="Bloem J."/>
            <person name="Labutti K."/>
            <person name="Salamov A."/>
            <person name="Andreopoulos B."/>
            <person name="Baker S."/>
            <person name="Barry K."/>
            <person name="Bills G."/>
            <person name="Bluhm B."/>
            <person name="Cannon C."/>
            <person name="Castanera R."/>
            <person name="Culley D."/>
            <person name="Daum C."/>
            <person name="Ezra D."/>
            <person name="Gonzalez J."/>
            <person name="Henrissat B."/>
            <person name="Kuo A."/>
            <person name="Liang C."/>
            <person name="Lipzen A."/>
            <person name="Lutzoni F."/>
            <person name="Magnuson J."/>
            <person name="Mondo S."/>
            <person name="Nolan M."/>
            <person name="Ohm R."/>
            <person name="Pangilinan J."/>
            <person name="Park H.-J."/>
            <person name="Ramirez L."/>
            <person name="Alfaro M."/>
            <person name="Sun H."/>
            <person name="Tritt A."/>
            <person name="Yoshinaga Y."/>
            <person name="Zwiers L.-H."/>
            <person name="Turgeon B."/>
            <person name="Goodwin S."/>
            <person name="Spatafora J."/>
            <person name="Crous P."/>
            <person name="Grigoriev I."/>
        </authorList>
    </citation>
    <scope>NUCLEOTIDE SEQUENCE</scope>
    <source>
        <strain evidence="8">ATCC 16933</strain>
    </source>
</reference>
<dbReference type="SMART" id="SM00829">
    <property type="entry name" value="PKS_ER"/>
    <property type="match status" value="1"/>
</dbReference>
<feature type="domain" description="Enoyl reductase (ER)" evidence="7">
    <location>
        <begin position="18"/>
        <end position="340"/>
    </location>
</feature>
<keyword evidence="5" id="KW-0560">Oxidoreductase</keyword>
<gene>
    <name evidence="8" type="ORF">BDY21DRAFT_360172</name>
</gene>
<name>A0A6A6PEL0_9PEZI</name>
<dbReference type="Pfam" id="PF08240">
    <property type="entry name" value="ADH_N"/>
    <property type="match status" value="1"/>
</dbReference>
<evidence type="ECO:0000256" key="1">
    <source>
        <dbReference type="ARBA" id="ARBA00001947"/>
    </source>
</evidence>
<dbReference type="GO" id="GO:0005737">
    <property type="term" value="C:cytoplasm"/>
    <property type="evidence" value="ECO:0007669"/>
    <property type="project" value="TreeGrafter"/>
</dbReference>
<dbReference type="SUPFAM" id="SSF51735">
    <property type="entry name" value="NAD(P)-binding Rossmann-fold domains"/>
    <property type="match status" value="1"/>
</dbReference>
<keyword evidence="3" id="KW-0479">Metal-binding</keyword>
<dbReference type="PANTHER" id="PTHR42940:SF7">
    <property type="entry name" value="ALCOHOL DEHYDROGENASE-LIKE N-TERMINAL DOMAIN-CONTAINING PROTEIN"/>
    <property type="match status" value="1"/>
</dbReference>
<organism evidence="8 9">
    <name type="scientific">Lineolata rhizophorae</name>
    <dbReference type="NCBI Taxonomy" id="578093"/>
    <lineage>
        <taxon>Eukaryota</taxon>
        <taxon>Fungi</taxon>
        <taxon>Dikarya</taxon>
        <taxon>Ascomycota</taxon>
        <taxon>Pezizomycotina</taxon>
        <taxon>Dothideomycetes</taxon>
        <taxon>Dothideomycetes incertae sedis</taxon>
        <taxon>Lineolatales</taxon>
        <taxon>Lineolataceae</taxon>
        <taxon>Lineolata</taxon>
    </lineage>
</organism>
<dbReference type="Pfam" id="PF00107">
    <property type="entry name" value="ADH_zinc_N"/>
    <property type="match status" value="1"/>
</dbReference>
<evidence type="ECO:0000256" key="3">
    <source>
        <dbReference type="ARBA" id="ARBA00022723"/>
    </source>
</evidence>
<dbReference type="AlphaFoldDB" id="A0A6A6PEL0"/>
<keyword evidence="6" id="KW-0520">NAD</keyword>
<dbReference type="GO" id="GO:0046872">
    <property type="term" value="F:metal ion binding"/>
    <property type="evidence" value="ECO:0007669"/>
    <property type="project" value="UniProtKB-KW"/>
</dbReference>
<evidence type="ECO:0000313" key="8">
    <source>
        <dbReference type="EMBL" id="KAF2462197.1"/>
    </source>
</evidence>
<evidence type="ECO:0000256" key="5">
    <source>
        <dbReference type="ARBA" id="ARBA00023002"/>
    </source>
</evidence>
<dbReference type="InterPro" id="IPR011032">
    <property type="entry name" value="GroES-like_sf"/>
</dbReference>
<evidence type="ECO:0000256" key="6">
    <source>
        <dbReference type="ARBA" id="ARBA00023027"/>
    </source>
</evidence>
<comment type="cofactor">
    <cofactor evidence="1">
        <name>Zn(2+)</name>
        <dbReference type="ChEBI" id="CHEBI:29105"/>
    </cofactor>
</comment>
<comment type="similarity">
    <text evidence="2">Belongs to the zinc-containing alcohol dehydrogenase family.</text>
</comment>
<evidence type="ECO:0000256" key="4">
    <source>
        <dbReference type="ARBA" id="ARBA00022833"/>
    </source>
</evidence>
<keyword evidence="4" id="KW-0862">Zinc</keyword>
<dbReference type="SUPFAM" id="SSF50129">
    <property type="entry name" value="GroES-like"/>
    <property type="match status" value="1"/>
</dbReference>
<sequence>MSPTIPQTYKAAVIEEVGKPLVVKELPVPKPQPGEVLIKSLACGICHSDAAVQSGAFPTKLPLVPGHEVVGEVVAVGEGEKRWQVGDRVGGPWHGGHDGICKACNRGLFQMCQNAAVNGVTRNGGYGEYATLRSEAVVDIPKDVNPAEVAPLLCAGVTVFNGIRNMGIVPGDVVAIQGLGGLGHLALQFSRRMGYRTVALSSSSAKKDFAMKLGANDYVDTSKEDTVSALKAMGGASLVVVTAPNPKIMGPLVNACGPLGKVLVLAPVGNIPVNTIAMIGQGVSVHGWPSGHANDSVETIDFAKRQDVNCMIEKFKLSQVNEAMDKMMKGDIRFRGVLVFD</sequence>
<dbReference type="GO" id="GO:0004022">
    <property type="term" value="F:alcohol dehydrogenase (NAD+) activity"/>
    <property type="evidence" value="ECO:0007669"/>
    <property type="project" value="TreeGrafter"/>
</dbReference>
<evidence type="ECO:0000256" key="2">
    <source>
        <dbReference type="ARBA" id="ARBA00008072"/>
    </source>
</evidence>
<dbReference type="Gene3D" id="3.90.180.10">
    <property type="entry name" value="Medium-chain alcohol dehydrogenases, catalytic domain"/>
    <property type="match status" value="1"/>
</dbReference>
<dbReference type="PANTHER" id="PTHR42940">
    <property type="entry name" value="ALCOHOL DEHYDROGENASE 1-RELATED"/>
    <property type="match status" value="1"/>
</dbReference>
<dbReference type="InterPro" id="IPR013149">
    <property type="entry name" value="ADH-like_C"/>
</dbReference>
<dbReference type="EMBL" id="MU001670">
    <property type="protein sequence ID" value="KAF2462197.1"/>
    <property type="molecule type" value="Genomic_DNA"/>
</dbReference>
<protein>
    <submittedName>
        <fullName evidence="8">Alcohol dehydrogenase</fullName>
    </submittedName>
</protein>
<dbReference type="InterPro" id="IPR013154">
    <property type="entry name" value="ADH-like_N"/>
</dbReference>
<dbReference type="InterPro" id="IPR036291">
    <property type="entry name" value="NAD(P)-bd_dom_sf"/>
</dbReference>